<evidence type="ECO:0000313" key="1">
    <source>
        <dbReference type="EMBL" id="MBB4882117.1"/>
    </source>
</evidence>
<reference evidence="1 2" key="1">
    <citation type="submission" date="2020-08" db="EMBL/GenBank/DDBJ databases">
        <title>Sequencing the genomes of 1000 actinobacteria strains.</title>
        <authorList>
            <person name="Klenk H.-P."/>
        </authorList>
    </citation>
    <scope>NUCLEOTIDE SEQUENCE [LARGE SCALE GENOMIC DNA]</scope>
    <source>
        <strain evidence="1 2">DSM 19079</strain>
    </source>
</reference>
<sequence>MTGFALIVPLFTALVLTVVYAVLRTSGRLHADALRGVRIHGLVTAVAALFFTVFAGGLDQLIFSTLHADPNGQVTEHAGGWMTVDVTLWAAWGPWLLSLAGPLMVAAVHVVGQLTFPEPRGVVRRASLAPRSAGRLVPRDPALAAAVLTAALVAVLAVLAAEPSTPMLIEPVERRGTPDPDVLAHHATAAGRELLPWFALAWAATLAAVLAGVSAAARRRAVEGLTPAQDRAAREVAAHRMLRTGLWMLWLLIVAAANAVIASRDARDVLARFVPDHPSALPLGGAARVIEALGTAGPWLTLTVMVVLVLWRPRALRVLRTDRP</sequence>
<dbReference type="Proteomes" id="UP000560081">
    <property type="component" value="Unassembled WGS sequence"/>
</dbReference>
<name>A0A4Y8X3U1_9MICC</name>
<accession>A0A4Y8X3U1</accession>
<proteinExistence type="predicted"/>
<protein>
    <submittedName>
        <fullName evidence="1">Uncharacterized protein</fullName>
    </submittedName>
</protein>
<dbReference type="OrthoDB" id="4907470at2"/>
<gene>
    <name evidence="1" type="ORF">BJ976_000468</name>
</gene>
<keyword evidence="2" id="KW-1185">Reference proteome</keyword>
<dbReference type="RefSeq" id="WP_135028830.1">
    <property type="nucleotide sequence ID" value="NZ_BMLA01000006.1"/>
</dbReference>
<dbReference type="EMBL" id="JACHMC010000001">
    <property type="protein sequence ID" value="MBB4882117.1"/>
    <property type="molecule type" value="Genomic_DNA"/>
</dbReference>
<dbReference type="AlphaFoldDB" id="A0A4Y8X3U1"/>
<evidence type="ECO:0000313" key="2">
    <source>
        <dbReference type="Proteomes" id="UP000560081"/>
    </source>
</evidence>
<organism evidence="1 2">
    <name type="scientific">Micrococcus flavus</name>
    <dbReference type="NCBI Taxonomy" id="384602"/>
    <lineage>
        <taxon>Bacteria</taxon>
        <taxon>Bacillati</taxon>
        <taxon>Actinomycetota</taxon>
        <taxon>Actinomycetes</taxon>
        <taxon>Micrococcales</taxon>
        <taxon>Micrococcaceae</taxon>
        <taxon>Micrococcus</taxon>
    </lineage>
</organism>
<comment type="caution">
    <text evidence="1">The sequence shown here is derived from an EMBL/GenBank/DDBJ whole genome shotgun (WGS) entry which is preliminary data.</text>
</comment>